<keyword evidence="6" id="KW-0269">Exonuclease</keyword>
<name>A0A3E1REL4_9BURK</name>
<organism evidence="6 7">
    <name type="scientific">Rhodoferax lacus</name>
    <dbReference type="NCBI Taxonomy" id="2184758"/>
    <lineage>
        <taxon>Bacteria</taxon>
        <taxon>Pseudomonadati</taxon>
        <taxon>Pseudomonadota</taxon>
        <taxon>Betaproteobacteria</taxon>
        <taxon>Burkholderiales</taxon>
        <taxon>Comamonadaceae</taxon>
        <taxon>Rhodoferax</taxon>
    </lineage>
</organism>
<keyword evidence="2" id="KW-0378">Hydrolase</keyword>
<dbReference type="OrthoDB" id="9811542at2"/>
<keyword evidence="3" id="KW-0408">Iron</keyword>
<proteinExistence type="inferred from homology"/>
<gene>
    <name evidence="6" type="ORF">DIC66_11175</name>
</gene>
<evidence type="ECO:0000259" key="5">
    <source>
        <dbReference type="Pfam" id="PF00149"/>
    </source>
</evidence>
<comment type="caution">
    <text evidence="6">The sequence shown here is derived from an EMBL/GenBank/DDBJ whole genome shotgun (WGS) entry which is preliminary data.</text>
</comment>
<dbReference type="GO" id="GO:0046872">
    <property type="term" value="F:metal ion binding"/>
    <property type="evidence" value="ECO:0007669"/>
    <property type="project" value="UniProtKB-KW"/>
</dbReference>
<dbReference type="Pfam" id="PF00149">
    <property type="entry name" value="Metallophos"/>
    <property type="match status" value="1"/>
</dbReference>
<protein>
    <submittedName>
        <fullName evidence="6">DNA repair exonuclease</fullName>
    </submittedName>
</protein>
<dbReference type="InterPro" id="IPR004843">
    <property type="entry name" value="Calcineurin-like_PHP"/>
</dbReference>
<evidence type="ECO:0000256" key="4">
    <source>
        <dbReference type="ARBA" id="ARBA00025742"/>
    </source>
</evidence>
<keyword evidence="6" id="KW-0540">Nuclease</keyword>
<sequence length="276" mass="29668">MGVMLHLSDTHFGTEQPRVVEALVALAAQQRPDVVVLSGDITQRARPAQFRAAKAFVDRLGAPVLAIPGNHDIALLDVWARLTRPYARYAQVFGADLEPVVSSPDWLIVGVNTTRAWRHVHGEVSAAQIARVATVLSAATPEQLRVVVVHQPLAVPAGGEASNLLRGHAEATRAWAQAGADIVMGGHIHLPFTLPLQGLGRRLCVVQAGTAVSTRTRPGVPNSVNLLRWADAAGTPELAIGNEPPPAGRCLIERWDFSERLQAFVRAEVTVVQPER</sequence>
<dbReference type="PANTHER" id="PTHR42988:SF2">
    <property type="entry name" value="CYCLIC NUCLEOTIDE PHOSPHODIESTERASE CBUA0032-RELATED"/>
    <property type="match status" value="1"/>
</dbReference>
<dbReference type="PANTHER" id="PTHR42988">
    <property type="entry name" value="PHOSPHOHYDROLASE"/>
    <property type="match status" value="1"/>
</dbReference>
<dbReference type="InterPro" id="IPR050884">
    <property type="entry name" value="CNP_phosphodiesterase-III"/>
</dbReference>
<dbReference type="GO" id="GO:0004527">
    <property type="term" value="F:exonuclease activity"/>
    <property type="evidence" value="ECO:0007669"/>
    <property type="project" value="UniProtKB-KW"/>
</dbReference>
<keyword evidence="1" id="KW-0479">Metal-binding</keyword>
<keyword evidence="7" id="KW-1185">Reference proteome</keyword>
<dbReference type="SUPFAM" id="SSF56300">
    <property type="entry name" value="Metallo-dependent phosphatases"/>
    <property type="match status" value="1"/>
</dbReference>
<dbReference type="InterPro" id="IPR029052">
    <property type="entry name" value="Metallo-depent_PP-like"/>
</dbReference>
<dbReference type="CDD" id="cd07400">
    <property type="entry name" value="MPP_1"/>
    <property type="match status" value="1"/>
</dbReference>
<reference evidence="6 7" key="1">
    <citation type="submission" date="2018-05" db="EMBL/GenBank/DDBJ databases">
        <title>Rhodoferax soyangensis sp.nov., isolated from an oligotrophic freshwater lake.</title>
        <authorList>
            <person name="Park M."/>
        </authorList>
    </citation>
    <scope>NUCLEOTIDE SEQUENCE [LARGE SCALE GENOMIC DNA]</scope>
    <source>
        <strain evidence="6 7">IMCC26218</strain>
    </source>
</reference>
<evidence type="ECO:0000313" key="7">
    <source>
        <dbReference type="Proteomes" id="UP000260665"/>
    </source>
</evidence>
<evidence type="ECO:0000256" key="2">
    <source>
        <dbReference type="ARBA" id="ARBA00022801"/>
    </source>
</evidence>
<evidence type="ECO:0000313" key="6">
    <source>
        <dbReference type="EMBL" id="RFO97040.1"/>
    </source>
</evidence>
<evidence type="ECO:0000256" key="3">
    <source>
        <dbReference type="ARBA" id="ARBA00023004"/>
    </source>
</evidence>
<evidence type="ECO:0000256" key="1">
    <source>
        <dbReference type="ARBA" id="ARBA00022723"/>
    </source>
</evidence>
<dbReference type="AlphaFoldDB" id="A0A3E1REL4"/>
<dbReference type="EMBL" id="QFZK01000005">
    <property type="protein sequence ID" value="RFO97040.1"/>
    <property type="molecule type" value="Genomic_DNA"/>
</dbReference>
<feature type="domain" description="Calcineurin-like phosphoesterase" evidence="5">
    <location>
        <begin position="5"/>
        <end position="190"/>
    </location>
</feature>
<comment type="similarity">
    <text evidence="4">Belongs to the cyclic nucleotide phosphodiesterase class-III family.</text>
</comment>
<dbReference type="Gene3D" id="3.60.21.10">
    <property type="match status" value="1"/>
</dbReference>
<accession>A0A3E1REL4</accession>
<dbReference type="Proteomes" id="UP000260665">
    <property type="component" value="Unassembled WGS sequence"/>
</dbReference>